<evidence type="ECO:0000259" key="3">
    <source>
        <dbReference type="Pfam" id="PF13845"/>
    </source>
</evidence>
<protein>
    <recommendedName>
        <fullName evidence="3">Septum formation-related domain-containing protein</fullName>
    </recommendedName>
</protein>
<feature type="region of interest" description="Disordered" evidence="1">
    <location>
        <begin position="22"/>
        <end position="55"/>
    </location>
</feature>
<gene>
    <name evidence="4" type="ORF">GE115_03020</name>
</gene>
<dbReference type="RefSeq" id="WP_153683257.1">
    <property type="nucleotide sequence ID" value="NZ_WJIF01000001.1"/>
</dbReference>
<evidence type="ECO:0000256" key="2">
    <source>
        <dbReference type="SAM" id="SignalP"/>
    </source>
</evidence>
<dbReference type="EMBL" id="WJIF01000001">
    <property type="protein sequence ID" value="MRG58847.1"/>
    <property type="molecule type" value="Genomic_DNA"/>
</dbReference>
<name>A0A6I2F548_9MICO</name>
<feature type="domain" description="Septum formation-related" evidence="3">
    <location>
        <begin position="65"/>
        <end position="154"/>
    </location>
</feature>
<dbReference type="AlphaFoldDB" id="A0A6I2F548"/>
<reference evidence="4 5" key="1">
    <citation type="submission" date="2019-10" db="EMBL/GenBank/DDBJ databases">
        <authorList>
            <person name="Nie G."/>
            <person name="Ming H."/>
            <person name="Yi B."/>
        </authorList>
    </citation>
    <scope>NUCLEOTIDE SEQUENCE [LARGE SCALE GENOMIC DNA]</scope>
    <source>
        <strain evidence="4 5">CFH 90414</strain>
    </source>
</reference>
<feature type="chain" id="PRO_5026094048" description="Septum formation-related domain-containing protein" evidence="2">
    <location>
        <begin position="23"/>
        <end position="172"/>
    </location>
</feature>
<proteinExistence type="predicted"/>
<evidence type="ECO:0000256" key="1">
    <source>
        <dbReference type="SAM" id="MobiDB-lite"/>
    </source>
</evidence>
<dbReference type="Pfam" id="PF13845">
    <property type="entry name" value="Septum_form"/>
    <property type="match status" value="1"/>
</dbReference>
<comment type="caution">
    <text evidence="4">The sequence shown here is derived from an EMBL/GenBank/DDBJ whole genome shotgun (WGS) entry which is preliminary data.</text>
</comment>
<evidence type="ECO:0000313" key="5">
    <source>
        <dbReference type="Proteomes" id="UP000431080"/>
    </source>
</evidence>
<dbReference type="PROSITE" id="PS51257">
    <property type="entry name" value="PROKAR_LIPOPROTEIN"/>
    <property type="match status" value="1"/>
</dbReference>
<feature type="signal peptide" evidence="2">
    <location>
        <begin position="1"/>
        <end position="22"/>
    </location>
</feature>
<keyword evidence="2" id="KW-0732">Signal</keyword>
<evidence type="ECO:0000313" key="4">
    <source>
        <dbReference type="EMBL" id="MRG58847.1"/>
    </source>
</evidence>
<organism evidence="4 5">
    <name type="scientific">Agromyces agglutinans</name>
    <dbReference type="NCBI Taxonomy" id="2662258"/>
    <lineage>
        <taxon>Bacteria</taxon>
        <taxon>Bacillati</taxon>
        <taxon>Actinomycetota</taxon>
        <taxon>Actinomycetes</taxon>
        <taxon>Micrococcales</taxon>
        <taxon>Microbacteriaceae</taxon>
        <taxon>Agromyces</taxon>
    </lineage>
</organism>
<accession>A0A6I2F548</accession>
<dbReference type="InterPro" id="IPR026004">
    <property type="entry name" value="Septum_form"/>
</dbReference>
<keyword evidence="5" id="KW-1185">Reference proteome</keyword>
<dbReference type="Proteomes" id="UP000431080">
    <property type="component" value="Unassembled WGS sequence"/>
</dbReference>
<sequence length="172" mass="17584">MRRGVLAVAGLAILVAASGCTAAPDTEPAPPRASSVAPVPSSPAPPVASGAPTMAPPPAVEPYAPQVGDCFDVRKAEPDLRESLVPCEAEHDDEVYAEFRLPDGAFPGDEAAHAGCTARFGAFIGVEFADSVLEITTYHPSATSWADGDRRVACAVWNPTDTVVGTLAGSGI</sequence>